<dbReference type="EMBL" id="FNRS01000001">
    <property type="protein sequence ID" value="SEB80228.1"/>
    <property type="molecule type" value="Genomic_DNA"/>
</dbReference>
<protein>
    <recommendedName>
        <fullName evidence="3">Integrase</fullName>
    </recommendedName>
</protein>
<proteinExistence type="predicted"/>
<sequence>MRLEEADIRHIIRLIPLNGRESANMSLTKSICNFLQG</sequence>
<dbReference type="Proteomes" id="UP000183155">
    <property type="component" value="Unassembled WGS sequence"/>
</dbReference>
<evidence type="ECO:0000313" key="2">
    <source>
        <dbReference type="Proteomes" id="UP000183155"/>
    </source>
</evidence>
<evidence type="ECO:0008006" key="3">
    <source>
        <dbReference type="Google" id="ProtNLM"/>
    </source>
</evidence>
<comment type="caution">
    <text evidence="1">The sequence shown here is derived from an EMBL/GenBank/DDBJ whole genome shotgun (WGS) entry which is preliminary data.</text>
</comment>
<keyword evidence="2" id="KW-1185">Reference proteome</keyword>
<evidence type="ECO:0000313" key="1">
    <source>
        <dbReference type="EMBL" id="SEB80228.1"/>
    </source>
</evidence>
<accession>A0A1H4MBX6</accession>
<organism evidence="1 2">
    <name type="scientific">Pseudomonas taetrolens</name>
    <dbReference type="NCBI Taxonomy" id="47884"/>
    <lineage>
        <taxon>Bacteria</taxon>
        <taxon>Pseudomonadati</taxon>
        <taxon>Pseudomonadota</taxon>
        <taxon>Gammaproteobacteria</taxon>
        <taxon>Pseudomonadales</taxon>
        <taxon>Pseudomonadaceae</taxon>
        <taxon>Pseudomonas</taxon>
    </lineage>
</organism>
<reference evidence="1 2" key="1">
    <citation type="submission" date="2016-10" db="EMBL/GenBank/DDBJ databases">
        <authorList>
            <person name="Varghese N."/>
            <person name="Submissions S."/>
        </authorList>
    </citation>
    <scope>NUCLEOTIDE SEQUENCE [LARGE SCALE GENOMIC DNA]</scope>
    <source>
        <strain evidence="1 2">BS3652</strain>
    </source>
</reference>
<name>A0A1H4MBX6_PSETA</name>
<gene>
    <name evidence="1" type="ORF">SAMN04490203_1201</name>
</gene>